<dbReference type="KEGG" id="ccin:112494917"/>
<dbReference type="AlphaFoldDB" id="A0AAJ7W5C5"/>
<organism evidence="1 2">
    <name type="scientific">Cephus cinctus</name>
    <name type="common">Wheat stem sawfly</name>
    <dbReference type="NCBI Taxonomy" id="211228"/>
    <lineage>
        <taxon>Eukaryota</taxon>
        <taxon>Metazoa</taxon>
        <taxon>Ecdysozoa</taxon>
        <taxon>Arthropoda</taxon>
        <taxon>Hexapoda</taxon>
        <taxon>Insecta</taxon>
        <taxon>Pterygota</taxon>
        <taxon>Neoptera</taxon>
        <taxon>Endopterygota</taxon>
        <taxon>Hymenoptera</taxon>
        <taxon>Cephoidea</taxon>
        <taxon>Cephidae</taxon>
        <taxon>Cephus</taxon>
    </lineage>
</organism>
<evidence type="ECO:0000313" key="2">
    <source>
        <dbReference type="RefSeq" id="XP_024944497.1"/>
    </source>
</evidence>
<evidence type="ECO:0000313" key="1">
    <source>
        <dbReference type="Proteomes" id="UP000694920"/>
    </source>
</evidence>
<protein>
    <submittedName>
        <fullName evidence="2">Uncharacterized protein LOC112494917</fullName>
    </submittedName>
</protein>
<accession>A0AAJ7W5C5</accession>
<dbReference type="Proteomes" id="UP000694920">
    <property type="component" value="Unplaced"/>
</dbReference>
<sequence length="113" mass="12835">MAVRFISGRRAARGHLITLAIPDVSAPGIHSYNHQLTNLLNVDYDWNWYGYRDTYVLQAAVPSSWRKKWNCCLTREVVAIDLQVTEVGRLDGNVVASRRPASGSIDFREDVSW</sequence>
<name>A0AAJ7W5C5_CEPCN</name>
<keyword evidence="1" id="KW-1185">Reference proteome</keyword>
<dbReference type="RefSeq" id="XP_024944497.1">
    <property type="nucleotide sequence ID" value="XM_025088729.1"/>
</dbReference>
<dbReference type="GeneID" id="112494917"/>
<reference evidence="2" key="1">
    <citation type="submission" date="2025-08" db="UniProtKB">
        <authorList>
            <consortium name="RefSeq"/>
        </authorList>
    </citation>
    <scope>IDENTIFICATION</scope>
</reference>
<gene>
    <name evidence="2" type="primary">LOC112494917</name>
</gene>
<proteinExistence type="predicted"/>